<keyword evidence="7" id="KW-1185">Reference proteome</keyword>
<keyword evidence="2 4" id="KW-0058">Aromatic hydrocarbons catabolism</keyword>
<evidence type="ECO:0000313" key="7">
    <source>
        <dbReference type="Proteomes" id="UP001303046"/>
    </source>
</evidence>
<evidence type="ECO:0000256" key="4">
    <source>
        <dbReference type="PIRNR" id="PIRNR001112"/>
    </source>
</evidence>
<protein>
    <recommendedName>
        <fullName evidence="4">Epoxide hydrolase</fullName>
        <ecNumber evidence="4">3.3.2.9</ecNumber>
    </recommendedName>
</protein>
<dbReference type="EC" id="3.3.2.9" evidence="4"/>
<evidence type="ECO:0000256" key="3">
    <source>
        <dbReference type="ARBA" id="ARBA00022801"/>
    </source>
</evidence>
<comment type="catalytic activity">
    <reaction evidence="4">
        <text>1-(4-methoxyphenyl)-N-methyl-N-[(3-methyloxetan-3-yl)methyl]methanamine + H2O = 2-{[(4-methoxybenzyl)(methyl)amino]methyl}-2-methylpropane-1,3-diol</text>
        <dbReference type="Rhea" id="RHEA:55764"/>
        <dbReference type="ChEBI" id="CHEBI:15377"/>
        <dbReference type="ChEBI" id="CHEBI:139161"/>
        <dbReference type="ChEBI" id="CHEBI:139164"/>
        <dbReference type="EC" id="3.3.2.9"/>
    </reaction>
</comment>
<comment type="catalytic activity">
    <reaction evidence="4">
        <text>cis-stilbene oxide + H2O = (1R,2R)-hydrobenzoin</text>
        <dbReference type="Rhea" id="RHEA:23900"/>
        <dbReference type="ChEBI" id="CHEBI:15377"/>
        <dbReference type="ChEBI" id="CHEBI:50004"/>
        <dbReference type="ChEBI" id="CHEBI:50014"/>
        <dbReference type="EC" id="3.3.2.9"/>
    </reaction>
</comment>
<reference evidence="6 7" key="1">
    <citation type="submission" date="2023-08" db="EMBL/GenBank/DDBJ databases">
        <title>A Necator americanus chromosomal reference genome.</title>
        <authorList>
            <person name="Ilik V."/>
            <person name="Petrzelkova K.J."/>
            <person name="Pardy F."/>
            <person name="Fuh T."/>
            <person name="Niatou-Singa F.S."/>
            <person name="Gouil Q."/>
            <person name="Baker L."/>
            <person name="Ritchie M.E."/>
            <person name="Jex A.R."/>
            <person name="Gazzola D."/>
            <person name="Li H."/>
            <person name="Toshio Fujiwara R."/>
            <person name="Zhan B."/>
            <person name="Aroian R.V."/>
            <person name="Pafco B."/>
            <person name="Schwarz E.M."/>
        </authorList>
    </citation>
    <scope>NUCLEOTIDE SEQUENCE [LARGE SCALE GENOMIC DNA]</scope>
    <source>
        <strain evidence="6 7">Aroian</strain>
        <tissue evidence="6">Whole animal</tissue>
    </source>
</reference>
<dbReference type="InterPro" id="IPR016292">
    <property type="entry name" value="Epoxide_hydrolase"/>
</dbReference>
<proteinExistence type="inferred from homology"/>
<gene>
    <name evidence="6" type="primary">Necator_chrI.g1279</name>
    <name evidence="6" type="ORF">RB195_005153</name>
</gene>
<dbReference type="PANTHER" id="PTHR21661">
    <property type="entry name" value="EPOXIDE HYDROLASE 1-RELATED"/>
    <property type="match status" value="1"/>
</dbReference>
<comment type="caution">
    <text evidence="6">The sequence shown here is derived from an EMBL/GenBank/DDBJ whole genome shotgun (WGS) entry which is preliminary data.</text>
</comment>
<name>A0ABR1BLG3_NECAM</name>
<dbReference type="InterPro" id="IPR029058">
    <property type="entry name" value="AB_hydrolase_fold"/>
</dbReference>
<evidence type="ECO:0000256" key="2">
    <source>
        <dbReference type="ARBA" id="ARBA00022797"/>
    </source>
</evidence>
<comment type="subcellular location">
    <subcellularLocation>
        <location evidence="4">Endoplasmic reticulum membrane</location>
    </subcellularLocation>
</comment>
<dbReference type="InterPro" id="IPR010497">
    <property type="entry name" value="Epoxide_hydro_N"/>
</dbReference>
<feature type="domain" description="Epoxide hydrolase N-terminal" evidence="5">
    <location>
        <begin position="55"/>
        <end position="160"/>
    </location>
</feature>
<dbReference type="SUPFAM" id="SSF53474">
    <property type="entry name" value="alpha/beta-Hydrolases"/>
    <property type="match status" value="1"/>
</dbReference>
<dbReference type="EMBL" id="JAVFWL010000001">
    <property type="protein sequence ID" value="KAK6727277.1"/>
    <property type="molecule type" value="Genomic_DNA"/>
</dbReference>
<keyword evidence="3 4" id="KW-0378">Hydrolase</keyword>
<evidence type="ECO:0000259" key="5">
    <source>
        <dbReference type="Pfam" id="PF06441"/>
    </source>
</evidence>
<dbReference type="Pfam" id="PF06441">
    <property type="entry name" value="EHN"/>
    <property type="match status" value="1"/>
</dbReference>
<sequence>MQARLTFIIVVCFLAAVPVFFSVWLDYVPLHEVPPVPKDSFWGAGETSKDDSRIEVFKVDFSDEQISQTKSRLETERLVPPYEDCLQSIARDSFMRNLSTVMMSFDWKQHQHFLNTFKQYRTEVEGILIHFLRISIPKEKGRDTVPILLLHGYPGSYWDFFKVIPILTNPTRFGFDFGLKKPIQFEVIVPSLPGFLFSTKPARKGISVTDIARIAAKLMERLDVNSYFVHGSEWLGSEVAISLASMYQNRVQGLHVSNPLVHPKTFSWQVTVKYLMESFTLPIMGLFGKTGDFLDNIPRILPSSDAVEDALSTSPLGTASYLMSAWSLLSTRDPSVLLNDLYTFDELATVSYLYYLTQTTPHALRIMNSFVYDIPSQRRQVFTPVAILQSPQTPWYSSQSICRHRFLKITSFTETPRGGAFQHLQDPTALAADIFRFVEMILMKKLWYTSSTETSQKIYRYHQERI</sequence>
<dbReference type="PANTHER" id="PTHR21661:SF16">
    <property type="entry name" value="EPOXIDE HYDROLASE"/>
    <property type="match status" value="1"/>
</dbReference>
<dbReference type="PIRSF" id="PIRSF001112">
    <property type="entry name" value="Epoxide_hydrolase"/>
    <property type="match status" value="1"/>
</dbReference>
<dbReference type="Gene3D" id="3.40.50.1820">
    <property type="entry name" value="alpha/beta hydrolase"/>
    <property type="match status" value="1"/>
</dbReference>
<keyword evidence="4" id="KW-0256">Endoplasmic reticulum</keyword>
<keyword evidence="4" id="KW-0472">Membrane</keyword>
<evidence type="ECO:0000313" key="6">
    <source>
        <dbReference type="EMBL" id="KAK6727277.1"/>
    </source>
</evidence>
<accession>A0ABR1BLG3</accession>
<comment type="similarity">
    <text evidence="1 4">Belongs to the peptidase S33 family.</text>
</comment>
<dbReference type="Proteomes" id="UP001303046">
    <property type="component" value="Unassembled WGS sequence"/>
</dbReference>
<organism evidence="6 7">
    <name type="scientific">Necator americanus</name>
    <name type="common">Human hookworm</name>
    <dbReference type="NCBI Taxonomy" id="51031"/>
    <lineage>
        <taxon>Eukaryota</taxon>
        <taxon>Metazoa</taxon>
        <taxon>Ecdysozoa</taxon>
        <taxon>Nematoda</taxon>
        <taxon>Chromadorea</taxon>
        <taxon>Rhabditida</taxon>
        <taxon>Rhabditina</taxon>
        <taxon>Rhabditomorpha</taxon>
        <taxon>Strongyloidea</taxon>
        <taxon>Ancylostomatidae</taxon>
        <taxon>Bunostominae</taxon>
        <taxon>Necator</taxon>
    </lineage>
</organism>
<evidence type="ECO:0000256" key="1">
    <source>
        <dbReference type="ARBA" id="ARBA00010088"/>
    </source>
</evidence>